<dbReference type="Proteomes" id="UP000180175">
    <property type="component" value="Chromosome"/>
</dbReference>
<name>A0A7S7L8F2_9BACI</name>
<keyword evidence="2" id="KW-1185">Reference proteome</keyword>
<accession>A0A7S7L8F2</accession>
<dbReference type="SUPFAM" id="SSF52833">
    <property type="entry name" value="Thioredoxin-like"/>
    <property type="match status" value="1"/>
</dbReference>
<reference evidence="1 2" key="1">
    <citation type="journal article" date="2017" name="Genome Announc.">
        <title>Draft Genome Sequences of Four Alkaliphilic Bacteria Belonging to the Anaerobacillus Genus.</title>
        <authorList>
            <person name="Bassil N.M."/>
            <person name="Lloyd J.R."/>
        </authorList>
    </citation>
    <scope>NUCLEOTIDE SEQUENCE [LARGE SCALE GENOMIC DNA]</scope>
    <source>
        <strain evidence="1 2">NB2006</strain>
    </source>
</reference>
<evidence type="ECO:0000313" key="2">
    <source>
        <dbReference type="Proteomes" id="UP000180175"/>
    </source>
</evidence>
<evidence type="ECO:0000313" key="1">
    <source>
        <dbReference type="EMBL" id="QOY36403.1"/>
    </source>
</evidence>
<dbReference type="Gene3D" id="3.40.30.10">
    <property type="entry name" value="Glutaredoxin"/>
    <property type="match status" value="1"/>
</dbReference>
<dbReference type="OrthoDB" id="9809746at2"/>
<protein>
    <recommendedName>
        <fullName evidence="3">Alkyl hydroperoxide reductase subunit C/ Thiol specific antioxidant domain-containing protein</fullName>
    </recommendedName>
</protein>
<sequence length="46" mass="5105">MPKKDKGLQPGSQIPAFSLEGVDGERYTADKLKGSPFLLYFLRGTF</sequence>
<dbReference type="KEGG" id="aia:AWH56_001530"/>
<dbReference type="EMBL" id="CP063356">
    <property type="protein sequence ID" value="QOY36403.1"/>
    <property type="molecule type" value="Genomic_DNA"/>
</dbReference>
<organism evidence="1 2">
    <name type="scientific">Anaerobacillus isosaccharinicus</name>
    <dbReference type="NCBI Taxonomy" id="1532552"/>
    <lineage>
        <taxon>Bacteria</taxon>
        <taxon>Bacillati</taxon>
        <taxon>Bacillota</taxon>
        <taxon>Bacilli</taxon>
        <taxon>Bacillales</taxon>
        <taxon>Bacillaceae</taxon>
        <taxon>Anaerobacillus</taxon>
    </lineage>
</organism>
<dbReference type="AlphaFoldDB" id="A0A7S7L8F2"/>
<dbReference type="RefSeq" id="WP_159432581.1">
    <property type="nucleotide sequence ID" value="NZ_CP063356.2"/>
</dbReference>
<evidence type="ECO:0008006" key="3">
    <source>
        <dbReference type="Google" id="ProtNLM"/>
    </source>
</evidence>
<gene>
    <name evidence="1" type="ORF">AWH56_001530</name>
</gene>
<dbReference type="InterPro" id="IPR036249">
    <property type="entry name" value="Thioredoxin-like_sf"/>
</dbReference>
<proteinExistence type="predicted"/>
<reference evidence="1 2" key="2">
    <citation type="journal article" date="2019" name="Int. J. Syst. Evol. Microbiol.">
        <title>Anaerobacillus isosaccharinicus sp. nov., an alkaliphilic bacterium which degrades isosaccharinic acid.</title>
        <authorList>
            <person name="Bassil N.M."/>
            <person name="Lloyd J.R."/>
        </authorList>
    </citation>
    <scope>NUCLEOTIDE SEQUENCE [LARGE SCALE GENOMIC DNA]</scope>
    <source>
        <strain evidence="1 2">NB2006</strain>
    </source>
</reference>